<comment type="caution">
    <text evidence="2">The sequence shown here is derived from an EMBL/GenBank/DDBJ whole genome shotgun (WGS) entry which is preliminary data.</text>
</comment>
<organism evidence="2 3">
    <name type="scientific">Punica granatum</name>
    <name type="common">Pomegranate</name>
    <dbReference type="NCBI Taxonomy" id="22663"/>
    <lineage>
        <taxon>Eukaryota</taxon>
        <taxon>Viridiplantae</taxon>
        <taxon>Streptophyta</taxon>
        <taxon>Embryophyta</taxon>
        <taxon>Tracheophyta</taxon>
        <taxon>Spermatophyta</taxon>
        <taxon>Magnoliopsida</taxon>
        <taxon>eudicotyledons</taxon>
        <taxon>Gunneridae</taxon>
        <taxon>Pentapetalae</taxon>
        <taxon>rosids</taxon>
        <taxon>malvids</taxon>
        <taxon>Myrtales</taxon>
        <taxon>Lythraceae</taxon>
        <taxon>Punica</taxon>
    </lineage>
</organism>
<dbReference type="Proteomes" id="UP000233551">
    <property type="component" value="Unassembled WGS sequence"/>
</dbReference>
<gene>
    <name evidence="2" type="ORF">CRG98_039605</name>
</gene>
<protein>
    <submittedName>
        <fullName evidence="2">Uncharacterized protein</fullName>
    </submittedName>
</protein>
<keyword evidence="3" id="KW-1185">Reference proteome</keyword>
<feature type="region of interest" description="Disordered" evidence="1">
    <location>
        <begin position="70"/>
        <end position="94"/>
    </location>
</feature>
<sequence>MDGENDDFTLLEPVDRNWVLTRAVAAAPRGGSRCPRPPDSSPLPNFVFSGVFPLTGSTHLFGLCRSHPVESVQPVRPSPAETTRPSPDARPVPPRLGFGLECATQFAPRFGPATAFRGPASLRGPAPACLAQLAGPAPIQPICTVQTASSRSDCPISGLNRY</sequence>
<dbReference type="AlphaFoldDB" id="A0A2I0I7J0"/>
<proteinExistence type="predicted"/>
<evidence type="ECO:0000313" key="2">
    <source>
        <dbReference type="EMBL" id="PKI39942.1"/>
    </source>
</evidence>
<reference evidence="2 3" key="1">
    <citation type="submission" date="2017-11" db="EMBL/GenBank/DDBJ databases">
        <title>De-novo sequencing of pomegranate (Punica granatum L.) genome.</title>
        <authorList>
            <person name="Akparov Z."/>
            <person name="Amiraslanov A."/>
            <person name="Hajiyeva S."/>
            <person name="Abbasov M."/>
            <person name="Kaur K."/>
            <person name="Hamwieh A."/>
            <person name="Solovyev V."/>
            <person name="Salamov A."/>
            <person name="Braich B."/>
            <person name="Kosarev P."/>
            <person name="Mahmoud A."/>
            <person name="Hajiyev E."/>
            <person name="Babayeva S."/>
            <person name="Izzatullayeva V."/>
            <person name="Mammadov A."/>
            <person name="Mammadov A."/>
            <person name="Sharifova S."/>
            <person name="Ojaghi J."/>
            <person name="Eynullazada K."/>
            <person name="Bayramov B."/>
            <person name="Abdulazimova A."/>
            <person name="Shahmuradov I."/>
        </authorList>
    </citation>
    <scope>NUCLEOTIDE SEQUENCE [LARGE SCALE GENOMIC DNA]</scope>
    <source>
        <strain evidence="3">cv. AG2017</strain>
        <tissue evidence="2">Leaf</tissue>
    </source>
</reference>
<accession>A0A2I0I7J0</accession>
<dbReference type="EMBL" id="PGOL01003681">
    <property type="protein sequence ID" value="PKI39942.1"/>
    <property type="molecule type" value="Genomic_DNA"/>
</dbReference>
<evidence type="ECO:0000256" key="1">
    <source>
        <dbReference type="SAM" id="MobiDB-lite"/>
    </source>
</evidence>
<name>A0A2I0I7J0_PUNGR</name>
<evidence type="ECO:0000313" key="3">
    <source>
        <dbReference type="Proteomes" id="UP000233551"/>
    </source>
</evidence>